<dbReference type="Gene3D" id="3.40.33.10">
    <property type="entry name" value="CAP"/>
    <property type="match status" value="1"/>
</dbReference>
<evidence type="ECO:0008006" key="3">
    <source>
        <dbReference type="Google" id="ProtNLM"/>
    </source>
</evidence>
<dbReference type="Proteomes" id="UP000664303">
    <property type="component" value="Unassembled WGS sequence"/>
</dbReference>
<keyword evidence="2" id="KW-1185">Reference proteome</keyword>
<accession>A0A939DJ60</accession>
<evidence type="ECO:0000313" key="2">
    <source>
        <dbReference type="Proteomes" id="UP000664303"/>
    </source>
</evidence>
<evidence type="ECO:0000313" key="1">
    <source>
        <dbReference type="EMBL" id="MBN7799074.1"/>
    </source>
</evidence>
<dbReference type="InterPro" id="IPR035940">
    <property type="entry name" value="CAP_sf"/>
</dbReference>
<dbReference type="RefSeq" id="WP_206562522.1">
    <property type="nucleotide sequence ID" value="NZ_JAFKCZ010000023.1"/>
</dbReference>
<name>A0A939DJ60_9GAMM</name>
<reference evidence="1" key="1">
    <citation type="submission" date="2021-02" db="EMBL/GenBank/DDBJ databases">
        <title>PHA producing bacteria isolated from coastal sediment in Guangdong, Shenzhen.</title>
        <authorList>
            <person name="Zheng W."/>
            <person name="Yu S."/>
            <person name="Huang Y."/>
        </authorList>
    </citation>
    <scope>NUCLEOTIDE SEQUENCE</scope>
    <source>
        <strain evidence="1">TN14-10</strain>
    </source>
</reference>
<comment type="caution">
    <text evidence="1">The sequence shown here is derived from an EMBL/GenBank/DDBJ whole genome shotgun (WGS) entry which is preliminary data.</text>
</comment>
<proteinExistence type="predicted"/>
<protein>
    <recommendedName>
        <fullName evidence="3">SCP domain-containing protein</fullName>
    </recommendedName>
</protein>
<dbReference type="EMBL" id="JAFKCZ010000023">
    <property type="protein sequence ID" value="MBN7799074.1"/>
    <property type="molecule type" value="Genomic_DNA"/>
</dbReference>
<gene>
    <name evidence="1" type="ORF">JYP50_20925</name>
</gene>
<sequence length="533" mass="57677">MNEVSVLPQPACADRGLRALRRALLLLLCLSVGACKVVILVPPGGKVVSANGEVCLAGQTCVIEVSDTDFDDTFTAVPDAGRGFAGWESGNGYFCGGQEEPCHLATTSFDGNDNLMAALASDLEFFLIPRFTPTPGYNWAYWKRVLHQIDNGDFTTASALYAIAPIPGQCDPGAIAGPVRKRVLEAVNRTRALHALPPVQYDKNFDMQMQLTGLVQRANEYLSHFPQPGDACYNADAEIGAGSANLSGGSRITDPAEDVFGWTNDNYNVAALMEAGHRRWILFPELGYTAYGQVDGYAALKVFGFNRAPAREPDPDLGFVAVPYRNYPYVLFSGGDKPTPWSLSIVPPQGGSSDFDYFASATVSVVDKDSGQPLTVRGKHSDNKGFGLRNFLSWMVDGWAYDTRYVVSINNIQQPGGAPLQIQYEVMLDRFNLFTVDKPLEAGDSGGAAGFSGNFDSERDEDSYRLALSGNVSFSKSQGYFLRIYDAGKQLVVSADGNFNRSFAAGDYTVVASRCDENGLCYQGVDSYSASIQ</sequence>
<dbReference type="AlphaFoldDB" id="A0A939DJ60"/>
<organism evidence="1 2">
    <name type="scientific">Parahaliea mediterranea</name>
    <dbReference type="NCBI Taxonomy" id="651086"/>
    <lineage>
        <taxon>Bacteria</taxon>
        <taxon>Pseudomonadati</taxon>
        <taxon>Pseudomonadota</taxon>
        <taxon>Gammaproteobacteria</taxon>
        <taxon>Cellvibrionales</taxon>
        <taxon>Halieaceae</taxon>
        <taxon>Parahaliea</taxon>
    </lineage>
</organism>